<protein>
    <recommendedName>
        <fullName evidence="5">Glycoprotein</fullName>
    </recommendedName>
</protein>
<dbReference type="AlphaFoldDB" id="A0A2S0KBT1"/>
<evidence type="ECO:0000256" key="2">
    <source>
        <dbReference type="SAM" id="Phobius"/>
    </source>
</evidence>
<evidence type="ECO:0000313" key="3">
    <source>
        <dbReference type="EMBL" id="AVL99151.1"/>
    </source>
</evidence>
<evidence type="ECO:0008006" key="5">
    <source>
        <dbReference type="Google" id="ProtNLM"/>
    </source>
</evidence>
<gene>
    <name evidence="3" type="ORF">C6V83_01410</name>
</gene>
<dbReference type="RefSeq" id="WP_105940888.1">
    <property type="nucleotide sequence ID" value="NZ_CP027433.1"/>
</dbReference>
<evidence type="ECO:0000313" key="4">
    <source>
        <dbReference type="Proteomes" id="UP000239814"/>
    </source>
</evidence>
<dbReference type="Pfam" id="PF19516">
    <property type="entry name" value="DUF6049"/>
    <property type="match status" value="2"/>
</dbReference>
<sequence>MRTDPVRRIAAVLGAVVAIVLLVLGLGAAPQTSGPAHAEDTEYAGLTITELTPSTVTSADGDVVRVSGRIENTSDRPMSDLRIRLQIGDRIRTAVGLRTSLMAPDSAFPIRTSPQRVSDRLPPGATAEFSVDTPVSGPDGLRIGQTGVYPLKVAALGAPEAVGTIQVAESRTLLPVLSLPADAQRATGFVDPAWGTGDARIGRDGSLAPDDSSPAALTMIWPLSASPQLAPGILGGETEPVRLISDQLAESLKPEGRLGRQLTVLQRLTGEDADQRVRQSLCVAVDPDLLVTVNAMTQGYVVSEDAADPRAPTAPGTGQQAARTWMADLRALAGRLCVIALPFAQAGLDSLGVLDDAPTTTAALDGAADLVDRLLGVESLRGPTLPAIGTLTARGRSVLAAADRTTAAIASSSVEPTVTTASGRYRSGPVAIQTYDAPVTAALGAAGARPVVPSIIPGWQQPELNRESPVSRRQAAIAALAYPMLTVPSVSAGEIGSPVTGRSAFIMPPTYWSPTVEDAQSLIDTAALLLASGTARELPLGELSSALPHTEQTAPLATPGDVQGPMAQGLPLTSSDAARIRANLALTAQWQTSLVGARDMVTTPQAYLAPLNEDALRAMSTPEGQDFERTRRLREERIGAVESTLGRMKKAVSLLDPGGRYTLASERSPLLLIVRNDLALPVRVRLEIDAPDALNVGDVGVQEIPPMGTRQIQIPTHASSSERATVQIGMFTSTGVPLSEPVSLEIYSNAYGKPLFWITIAAAVALVLLTGRRLWHRFRGEPDPADEDRPEPGAEEIRLAASTPYSRRVDLAREQTGDREDS</sequence>
<keyword evidence="2" id="KW-0472">Membrane</keyword>
<keyword evidence="2" id="KW-0812">Transmembrane</keyword>
<reference evidence="3 4" key="1">
    <citation type="submission" date="2018-03" db="EMBL/GenBank/DDBJ databases">
        <title>Characteristics and genome of n-alkane degrading marine bacteria Gordonia iterans isolated from crude oil contaminated in Tae-an, South Korea.</title>
        <authorList>
            <person name="Lee S.-S."/>
            <person name="Kim H."/>
        </authorList>
    </citation>
    <scope>NUCLEOTIDE SEQUENCE [LARGE SCALE GENOMIC DNA]</scope>
    <source>
        <strain evidence="3 4">Co17</strain>
    </source>
</reference>
<name>A0A2S0KBT1_9ACTN</name>
<keyword evidence="2" id="KW-1133">Transmembrane helix</keyword>
<accession>A0A2S0KBT1</accession>
<proteinExistence type="predicted"/>
<dbReference type="InterPro" id="IPR046112">
    <property type="entry name" value="DUF6049"/>
</dbReference>
<feature type="transmembrane region" description="Helical" evidence="2">
    <location>
        <begin position="754"/>
        <end position="771"/>
    </location>
</feature>
<dbReference type="Proteomes" id="UP000239814">
    <property type="component" value="Chromosome"/>
</dbReference>
<evidence type="ECO:0000256" key="1">
    <source>
        <dbReference type="SAM" id="MobiDB-lite"/>
    </source>
</evidence>
<dbReference type="EMBL" id="CP027433">
    <property type="protein sequence ID" value="AVL99151.1"/>
    <property type="molecule type" value="Genomic_DNA"/>
</dbReference>
<dbReference type="KEGG" id="git:C6V83_01410"/>
<keyword evidence="4" id="KW-1185">Reference proteome</keyword>
<feature type="region of interest" description="Disordered" evidence="1">
    <location>
        <begin position="781"/>
        <end position="800"/>
    </location>
</feature>
<organism evidence="3 4">
    <name type="scientific">Gordonia iterans</name>
    <dbReference type="NCBI Taxonomy" id="1004901"/>
    <lineage>
        <taxon>Bacteria</taxon>
        <taxon>Bacillati</taxon>
        <taxon>Actinomycetota</taxon>
        <taxon>Actinomycetes</taxon>
        <taxon>Mycobacteriales</taxon>
        <taxon>Gordoniaceae</taxon>
        <taxon>Gordonia</taxon>
    </lineage>
</organism>